<feature type="site" description="Lowers pKa of active site Tyr" evidence="6">
    <location>
        <position position="77"/>
    </location>
</feature>
<evidence type="ECO:0000313" key="9">
    <source>
        <dbReference type="Proteomes" id="UP000628736"/>
    </source>
</evidence>
<dbReference type="PANTHER" id="PTHR43827:SF3">
    <property type="entry name" value="NADP-DEPENDENT OXIDOREDUCTASE DOMAIN-CONTAINING PROTEIN"/>
    <property type="match status" value="1"/>
</dbReference>
<dbReference type="CDD" id="cd19071">
    <property type="entry name" value="AKR_AKR1-5-like"/>
    <property type="match status" value="1"/>
</dbReference>
<proteinExistence type="inferred from homology"/>
<protein>
    <submittedName>
        <fullName evidence="8">Aldo/keto reductase</fullName>
    </submittedName>
</protein>
<dbReference type="FunFam" id="3.20.20.100:FF:000002">
    <property type="entry name" value="2,5-diketo-D-gluconic acid reductase A"/>
    <property type="match status" value="1"/>
</dbReference>
<feature type="binding site" evidence="5">
    <location>
        <position position="108"/>
    </location>
    <ligand>
        <name>substrate</name>
    </ligand>
</feature>
<dbReference type="PRINTS" id="PR00069">
    <property type="entry name" value="ALDKETRDTASE"/>
</dbReference>
<organism evidence="8 9">
    <name type="scientific">Flintibacter hominis</name>
    <dbReference type="NCBI Taxonomy" id="2763048"/>
    <lineage>
        <taxon>Bacteria</taxon>
        <taxon>Bacillati</taxon>
        <taxon>Bacillota</taxon>
        <taxon>Clostridia</taxon>
        <taxon>Eubacteriales</taxon>
        <taxon>Flintibacter</taxon>
    </lineage>
</organism>
<dbReference type="InterPro" id="IPR023210">
    <property type="entry name" value="NADP_OxRdtase_dom"/>
</dbReference>
<dbReference type="Gene3D" id="3.20.20.100">
    <property type="entry name" value="NADP-dependent oxidoreductase domain"/>
    <property type="match status" value="1"/>
</dbReference>
<evidence type="ECO:0000259" key="7">
    <source>
        <dbReference type="Pfam" id="PF00248"/>
    </source>
</evidence>
<dbReference type="PIRSF" id="PIRSF000097">
    <property type="entry name" value="AKR"/>
    <property type="match status" value="1"/>
</dbReference>
<dbReference type="SUPFAM" id="SSF51430">
    <property type="entry name" value="NAD(P)-linked oxidoreductase"/>
    <property type="match status" value="1"/>
</dbReference>
<evidence type="ECO:0000256" key="2">
    <source>
        <dbReference type="ARBA" id="ARBA00022857"/>
    </source>
</evidence>
<feature type="active site" description="Proton donor" evidence="4">
    <location>
        <position position="52"/>
    </location>
</feature>
<dbReference type="InterPro" id="IPR020471">
    <property type="entry name" value="AKR"/>
</dbReference>
<keyword evidence="9" id="KW-1185">Reference proteome</keyword>
<reference evidence="8" key="1">
    <citation type="submission" date="2020-08" db="EMBL/GenBank/DDBJ databases">
        <title>Genome public.</title>
        <authorList>
            <person name="Liu C."/>
            <person name="Sun Q."/>
        </authorList>
    </citation>
    <scope>NUCLEOTIDE SEQUENCE</scope>
    <source>
        <strain evidence="8">NSJ-23</strain>
    </source>
</reference>
<dbReference type="Proteomes" id="UP000628736">
    <property type="component" value="Unassembled WGS sequence"/>
</dbReference>
<sequence length="274" mass="31247">METKPGMMPLLDGTEIPRYGFGCYASYGHEISQAVAWALECGYRYIDSAAMYANEKDVGEGLRLAGLDRKKVYILSKVWPKDYEVAANSAQQSLRDLGVDYLDCCLLHWPGTEEKRRLSAYEQLLRLKDQGLIRSVAVSNFQADQLERIKEVFGAYPPINEIELHPAFQQRELRQFCLDRGIALVAYSPIKRGAFMGDPRILSIGEKYGKTANQVVLRWHLERQQIPIPKSSHYDRIRENFDVFDFSLTPEETQLINSLECGGRRGNDPLTYNG</sequence>
<dbReference type="Pfam" id="PF00248">
    <property type="entry name" value="Aldo_ket_red"/>
    <property type="match status" value="1"/>
</dbReference>
<keyword evidence="2" id="KW-0521">NADP</keyword>
<comment type="similarity">
    <text evidence="1">Belongs to the aldo/keto reductase family.</text>
</comment>
<accession>A0A8J6J705</accession>
<evidence type="ECO:0000256" key="1">
    <source>
        <dbReference type="ARBA" id="ARBA00007905"/>
    </source>
</evidence>
<dbReference type="AlphaFoldDB" id="A0A8J6J705"/>
<evidence type="ECO:0000313" key="8">
    <source>
        <dbReference type="EMBL" id="MBC5721811.1"/>
    </source>
</evidence>
<gene>
    <name evidence="8" type="ORF">H8S11_03120</name>
</gene>
<feature type="domain" description="NADP-dependent oxidoreductase" evidence="7">
    <location>
        <begin position="33"/>
        <end position="259"/>
    </location>
</feature>
<dbReference type="InterPro" id="IPR036812">
    <property type="entry name" value="NAD(P)_OxRdtase_dom_sf"/>
</dbReference>
<comment type="caution">
    <text evidence="8">The sequence shown here is derived from an EMBL/GenBank/DDBJ whole genome shotgun (WGS) entry which is preliminary data.</text>
</comment>
<dbReference type="EMBL" id="JACOPO010000001">
    <property type="protein sequence ID" value="MBC5721811.1"/>
    <property type="molecule type" value="Genomic_DNA"/>
</dbReference>
<dbReference type="PANTHER" id="PTHR43827">
    <property type="entry name" value="2,5-DIKETO-D-GLUCONIC ACID REDUCTASE"/>
    <property type="match status" value="1"/>
</dbReference>
<evidence type="ECO:0000256" key="4">
    <source>
        <dbReference type="PIRSR" id="PIRSR000097-1"/>
    </source>
</evidence>
<dbReference type="InterPro" id="IPR018170">
    <property type="entry name" value="Aldo/ket_reductase_CS"/>
</dbReference>
<name>A0A8J6J705_9FIRM</name>
<evidence type="ECO:0000256" key="5">
    <source>
        <dbReference type="PIRSR" id="PIRSR000097-2"/>
    </source>
</evidence>
<keyword evidence="3" id="KW-0560">Oxidoreductase</keyword>
<dbReference type="PROSITE" id="PS00063">
    <property type="entry name" value="ALDOKETO_REDUCTASE_3"/>
    <property type="match status" value="1"/>
</dbReference>
<dbReference type="GO" id="GO:0016616">
    <property type="term" value="F:oxidoreductase activity, acting on the CH-OH group of donors, NAD or NADP as acceptor"/>
    <property type="evidence" value="ECO:0007669"/>
    <property type="project" value="UniProtKB-ARBA"/>
</dbReference>
<evidence type="ECO:0000256" key="3">
    <source>
        <dbReference type="ARBA" id="ARBA00023002"/>
    </source>
</evidence>
<evidence type="ECO:0000256" key="6">
    <source>
        <dbReference type="PIRSR" id="PIRSR000097-3"/>
    </source>
</evidence>
<dbReference type="RefSeq" id="WP_186852139.1">
    <property type="nucleotide sequence ID" value="NZ_JACOPO010000001.1"/>
</dbReference>